<accession>A0AAV4RQM9</accession>
<evidence type="ECO:0000313" key="1">
    <source>
        <dbReference type="EMBL" id="GIY22422.1"/>
    </source>
</evidence>
<dbReference type="Proteomes" id="UP001054837">
    <property type="component" value="Unassembled WGS sequence"/>
</dbReference>
<sequence length="153" mass="17121">MGFKLEEPVQNWYRIKTCCVCDWNVLHKSLCSNSFLDVSAGTDGKMNSLNIWKRYDGIFFGYLVEFSTFEDNTDTEFERQLHHQWLQLGPNTNSNSILYDTFSPKTAGIASTATGASIKRVVSFNGDDSKSAASHKVSYELHASFLPSGESSV</sequence>
<comment type="caution">
    <text evidence="1">The sequence shown here is derived from an EMBL/GenBank/DDBJ whole genome shotgun (WGS) entry which is preliminary data.</text>
</comment>
<keyword evidence="2" id="KW-1185">Reference proteome</keyword>
<gene>
    <name evidence="1" type="ORF">CDAR_591241</name>
</gene>
<organism evidence="1 2">
    <name type="scientific">Caerostris darwini</name>
    <dbReference type="NCBI Taxonomy" id="1538125"/>
    <lineage>
        <taxon>Eukaryota</taxon>
        <taxon>Metazoa</taxon>
        <taxon>Ecdysozoa</taxon>
        <taxon>Arthropoda</taxon>
        <taxon>Chelicerata</taxon>
        <taxon>Arachnida</taxon>
        <taxon>Araneae</taxon>
        <taxon>Araneomorphae</taxon>
        <taxon>Entelegynae</taxon>
        <taxon>Araneoidea</taxon>
        <taxon>Araneidae</taxon>
        <taxon>Caerostris</taxon>
    </lineage>
</organism>
<name>A0AAV4RQM9_9ARAC</name>
<evidence type="ECO:0000313" key="2">
    <source>
        <dbReference type="Proteomes" id="UP001054837"/>
    </source>
</evidence>
<reference evidence="1 2" key="1">
    <citation type="submission" date="2021-06" db="EMBL/GenBank/DDBJ databases">
        <title>Caerostris darwini draft genome.</title>
        <authorList>
            <person name="Kono N."/>
            <person name="Arakawa K."/>
        </authorList>
    </citation>
    <scope>NUCLEOTIDE SEQUENCE [LARGE SCALE GENOMIC DNA]</scope>
</reference>
<protein>
    <submittedName>
        <fullName evidence="1">Uncharacterized protein</fullName>
    </submittedName>
</protein>
<proteinExistence type="predicted"/>
<dbReference type="AlphaFoldDB" id="A0AAV4RQM9"/>
<dbReference type="EMBL" id="BPLQ01006436">
    <property type="protein sequence ID" value="GIY22422.1"/>
    <property type="molecule type" value="Genomic_DNA"/>
</dbReference>